<dbReference type="PANTHER" id="PTHR15135:SF7">
    <property type="entry name" value="STAC-LIKE, ISOFORM J"/>
    <property type="match status" value="1"/>
</dbReference>
<evidence type="ECO:0000256" key="3">
    <source>
        <dbReference type="ARBA" id="ARBA00022443"/>
    </source>
</evidence>
<evidence type="ECO:0000256" key="9">
    <source>
        <dbReference type="PROSITE-ProRule" id="PRU00192"/>
    </source>
</evidence>
<keyword evidence="8" id="KW-0472">Membrane</keyword>
<evidence type="ECO:0000256" key="1">
    <source>
        <dbReference type="ARBA" id="ARBA00004236"/>
    </source>
</evidence>
<dbReference type="InterPro" id="IPR001452">
    <property type="entry name" value="SH3_domain"/>
</dbReference>
<dbReference type="GO" id="GO:0003009">
    <property type="term" value="P:skeletal muscle contraction"/>
    <property type="evidence" value="ECO:0007669"/>
    <property type="project" value="TreeGrafter"/>
</dbReference>
<dbReference type="FunFam" id="2.30.30.40:FF:000221">
    <property type="entry name" value="SH3 and cysteine-rich domain-containing protein 2"/>
    <property type="match status" value="1"/>
</dbReference>
<evidence type="ECO:0000256" key="5">
    <source>
        <dbReference type="ARBA" id="ARBA00022490"/>
    </source>
</evidence>
<evidence type="ECO:0000259" key="11">
    <source>
        <dbReference type="PROSITE" id="PS50002"/>
    </source>
</evidence>
<keyword evidence="7" id="KW-0863">Zinc-finger</keyword>
<feature type="compositionally biased region" description="Low complexity" evidence="10">
    <location>
        <begin position="120"/>
        <end position="140"/>
    </location>
</feature>
<dbReference type="RefSeq" id="XP_022327708.1">
    <property type="nucleotide sequence ID" value="XM_022472000.1"/>
</dbReference>
<dbReference type="InterPro" id="IPR039688">
    <property type="entry name" value="STAC1/2/3"/>
</dbReference>
<dbReference type="PROSITE" id="PS50002">
    <property type="entry name" value="SH3"/>
    <property type="match status" value="1"/>
</dbReference>
<dbReference type="SMART" id="SM00326">
    <property type="entry name" value="SH3"/>
    <property type="match status" value="1"/>
</dbReference>
<evidence type="ECO:0000256" key="6">
    <source>
        <dbReference type="ARBA" id="ARBA00022737"/>
    </source>
</evidence>
<dbReference type="AlphaFoldDB" id="A0A8B8DIN0"/>
<evidence type="ECO:0000256" key="7">
    <source>
        <dbReference type="ARBA" id="ARBA00022771"/>
    </source>
</evidence>
<evidence type="ECO:0000256" key="4">
    <source>
        <dbReference type="ARBA" id="ARBA00022475"/>
    </source>
</evidence>
<evidence type="ECO:0000256" key="2">
    <source>
        <dbReference type="ARBA" id="ARBA00004496"/>
    </source>
</evidence>
<keyword evidence="7" id="KW-0862">Zinc</keyword>
<dbReference type="Pfam" id="PF26085">
    <property type="entry name" value="SH3_20"/>
    <property type="match status" value="1"/>
</dbReference>
<dbReference type="OrthoDB" id="6250593at2759"/>
<keyword evidence="3 9" id="KW-0728">SH3 domain</keyword>
<keyword evidence="4" id="KW-1003">Cell membrane</keyword>
<dbReference type="InterPro" id="IPR059031">
    <property type="entry name" value="SH3_20"/>
</dbReference>
<keyword evidence="6" id="KW-0677">Repeat</keyword>
<dbReference type="Proteomes" id="UP000694844">
    <property type="component" value="Chromosome 1"/>
</dbReference>
<dbReference type="GO" id="GO:0005737">
    <property type="term" value="C:cytoplasm"/>
    <property type="evidence" value="ECO:0007669"/>
    <property type="project" value="UniProtKB-SubCell"/>
</dbReference>
<evidence type="ECO:0000256" key="8">
    <source>
        <dbReference type="ARBA" id="ARBA00023136"/>
    </source>
</evidence>
<dbReference type="PRINTS" id="PR00452">
    <property type="entry name" value="SH3DOMAIN"/>
</dbReference>
<gene>
    <name evidence="13" type="primary">LOC111126993</name>
</gene>
<feature type="region of interest" description="Disordered" evidence="10">
    <location>
        <begin position="109"/>
        <end position="143"/>
    </location>
</feature>
<comment type="subcellular location">
    <subcellularLocation>
        <location evidence="1">Cell membrane</location>
    </subcellularLocation>
    <subcellularLocation>
        <location evidence="2">Cytoplasm</location>
    </subcellularLocation>
</comment>
<dbReference type="Pfam" id="PF00018">
    <property type="entry name" value="SH3_1"/>
    <property type="match status" value="1"/>
</dbReference>
<reference evidence="13" key="2">
    <citation type="submission" date="2025-08" db="UniProtKB">
        <authorList>
            <consortium name="RefSeq"/>
        </authorList>
    </citation>
    <scope>IDENTIFICATION</scope>
    <source>
        <tissue evidence="13">Whole sample</tissue>
    </source>
</reference>
<dbReference type="GO" id="GO:0008270">
    <property type="term" value="F:zinc ion binding"/>
    <property type="evidence" value="ECO:0007669"/>
    <property type="project" value="UniProtKB-KW"/>
</dbReference>
<name>A0A8B8DIN0_CRAVI</name>
<dbReference type="Gene3D" id="2.30.30.40">
    <property type="entry name" value="SH3 Domains"/>
    <property type="match status" value="1"/>
</dbReference>
<evidence type="ECO:0000313" key="12">
    <source>
        <dbReference type="Proteomes" id="UP000694844"/>
    </source>
</evidence>
<keyword evidence="12" id="KW-1185">Reference proteome</keyword>
<evidence type="ECO:0000256" key="10">
    <source>
        <dbReference type="SAM" id="MobiDB-lite"/>
    </source>
</evidence>
<reference evidence="12" key="1">
    <citation type="submission" date="2024-06" db="UniProtKB">
        <authorList>
            <consortium name="RefSeq"/>
        </authorList>
    </citation>
    <scope>NUCLEOTIDE SEQUENCE [LARGE SCALE GENOMIC DNA]</scope>
</reference>
<dbReference type="SUPFAM" id="SSF50044">
    <property type="entry name" value="SH3-domain"/>
    <property type="match status" value="1"/>
</dbReference>
<feature type="domain" description="SH3" evidence="11">
    <location>
        <begin position="188"/>
        <end position="247"/>
    </location>
</feature>
<organism evidence="12 13">
    <name type="scientific">Crassostrea virginica</name>
    <name type="common">Eastern oyster</name>
    <dbReference type="NCBI Taxonomy" id="6565"/>
    <lineage>
        <taxon>Eukaryota</taxon>
        <taxon>Metazoa</taxon>
        <taxon>Spiralia</taxon>
        <taxon>Lophotrochozoa</taxon>
        <taxon>Mollusca</taxon>
        <taxon>Bivalvia</taxon>
        <taxon>Autobranchia</taxon>
        <taxon>Pteriomorphia</taxon>
        <taxon>Ostreida</taxon>
        <taxon>Ostreoidea</taxon>
        <taxon>Ostreidae</taxon>
        <taxon>Crassostrea</taxon>
    </lineage>
</organism>
<dbReference type="InterPro" id="IPR036028">
    <property type="entry name" value="SH3-like_dom_sf"/>
</dbReference>
<keyword evidence="5" id="KW-0963">Cytoplasm</keyword>
<dbReference type="PANTHER" id="PTHR15135">
    <property type="entry name" value="STAC"/>
    <property type="match status" value="1"/>
</dbReference>
<sequence>MWKKVVQKLKLNRDDATLESRRLGNSEQLSSSRSAPELMNNNVNLNVTLNTDVDIQSLTKKGSMIKKKQNSQEVEVEENAEPGEIDPVYSLLKCAADLPKVGKPSCSIHAQCSGHHSSRGDSSSTSTSKTTSPASSGSSSPDEKYVFSAANLRKKFASSSNRASSLELEDKLSYTQSPKDSPKSQKKQNTQLYVVLYNFKGKEKDDLDLRAGWRVSVLDSSDQDWWKGKCNGKVGYFPATYLIPIQTGQRVFQVVHSMHLTEGGNGMKLHKDQIVLQIGEEDSGMVHIRAANKKHAMCPLKYLREV</sequence>
<protein>
    <submittedName>
        <fullName evidence="13">SH3 and cysteine-rich domain-containing protein-like isoform X4</fullName>
    </submittedName>
</protein>
<accession>A0A8B8DIN0</accession>
<keyword evidence="7" id="KW-0479">Metal-binding</keyword>
<dbReference type="GO" id="GO:1903078">
    <property type="term" value="P:positive regulation of protein localization to plasma membrane"/>
    <property type="evidence" value="ECO:0007669"/>
    <property type="project" value="TreeGrafter"/>
</dbReference>
<dbReference type="GO" id="GO:0005886">
    <property type="term" value="C:plasma membrane"/>
    <property type="evidence" value="ECO:0007669"/>
    <property type="project" value="UniProtKB-SubCell"/>
</dbReference>
<evidence type="ECO:0000313" key="13">
    <source>
        <dbReference type="RefSeq" id="XP_022327708.1"/>
    </source>
</evidence>
<proteinExistence type="predicted"/>
<dbReference type="GeneID" id="111126993"/>